<evidence type="ECO:0000256" key="1">
    <source>
        <dbReference type="SAM" id="MobiDB-lite"/>
    </source>
</evidence>
<reference evidence="3 4" key="1">
    <citation type="submission" date="2019-08" db="EMBL/GenBank/DDBJ databases">
        <title>Comparative genome analysis confer to the adaptation heavy metal polluted environment.</title>
        <authorList>
            <person name="Li Y."/>
        </authorList>
    </citation>
    <scope>NUCLEOTIDE SEQUENCE [LARGE SCALE GENOMIC DNA]</scope>
    <source>
        <strain evidence="3">P1</strain>
        <strain evidence="2 4">P2</strain>
    </source>
</reference>
<feature type="region of interest" description="Disordered" evidence="1">
    <location>
        <begin position="241"/>
        <end position="262"/>
    </location>
</feature>
<evidence type="ECO:0000313" key="4">
    <source>
        <dbReference type="Proteomes" id="UP000250557"/>
    </source>
</evidence>
<evidence type="ECO:0000313" key="2">
    <source>
        <dbReference type="EMBL" id="QEM06241.1"/>
    </source>
</evidence>
<organism evidence="3 5">
    <name type="scientific">Mucilaginibacter rubeus</name>
    <dbReference type="NCBI Taxonomy" id="2027860"/>
    <lineage>
        <taxon>Bacteria</taxon>
        <taxon>Pseudomonadati</taxon>
        <taxon>Bacteroidota</taxon>
        <taxon>Sphingobacteriia</taxon>
        <taxon>Sphingobacteriales</taxon>
        <taxon>Sphingobacteriaceae</taxon>
        <taxon>Mucilaginibacter</taxon>
    </lineage>
</organism>
<evidence type="ECO:0000313" key="5">
    <source>
        <dbReference type="Proteomes" id="UP000251402"/>
    </source>
</evidence>
<dbReference type="Proteomes" id="UP000250557">
    <property type="component" value="Chromosome"/>
</dbReference>
<sequence length="262" mass="30480">MEQELEIIAFGAIPFVIDREKQEFRQFNRPDNVIKFEDLKKEEGYYSARFDNNANYLSIARMNFDSDKTDIKDVLLPAPIIDSPELLTDNFKHDLNTSSNHQEWGFYLSDHATALRLSGTLPHIDLAGTDFTIDWRLKQLRETEEPWKNISLKEMEMSDSGEEYLCFFNTETHELFEPDENLFELPDKVVVLEIPYEIKLDPVAVAREYGIGETDLLTDHPFQMILVAKVTPLSETGLSKFIEDNNKRRNDQQDDRGPKRGR</sequence>
<accession>A0A364WRH3</accession>
<dbReference type="EMBL" id="CP043451">
    <property type="protein sequence ID" value="QEM06241.1"/>
    <property type="molecule type" value="Genomic_DNA"/>
</dbReference>
<dbReference type="AlphaFoldDB" id="A0A364WRH3"/>
<dbReference type="RefSeq" id="WP_112570968.1">
    <property type="nucleotide sequence ID" value="NZ_CP043450.1"/>
</dbReference>
<proteinExistence type="predicted"/>
<evidence type="ECO:0000313" key="3">
    <source>
        <dbReference type="EMBL" id="QEM13758.1"/>
    </source>
</evidence>
<dbReference type="Proteomes" id="UP000251402">
    <property type="component" value="Chromosome"/>
</dbReference>
<dbReference type="KEGG" id="mrub:DEO27_028325"/>
<name>A0A364WRH3_9SPHI</name>
<dbReference type="OrthoDB" id="771660at2"/>
<keyword evidence="5" id="KW-1185">Reference proteome</keyword>
<protein>
    <submittedName>
        <fullName evidence="3">Uncharacterized protein</fullName>
    </submittedName>
</protein>
<dbReference type="EMBL" id="CP043450">
    <property type="protein sequence ID" value="QEM13758.1"/>
    <property type="molecule type" value="Genomic_DNA"/>
</dbReference>
<gene>
    <name evidence="3" type="ORF">DEO27_028325</name>
    <name evidence="2" type="ORF">DIU31_022970</name>
</gene>